<keyword evidence="3" id="KW-0479">Metal-binding</keyword>
<keyword evidence="6" id="KW-0443">Lipid metabolism</keyword>
<evidence type="ECO:0000256" key="5">
    <source>
        <dbReference type="ARBA" id="ARBA00022842"/>
    </source>
</evidence>
<proteinExistence type="inferred from homology"/>
<name>A0A381QMM5_9ZZZZ</name>
<sequence>VIGIGVDLVDVDRFRRSLERTPLLRDRLFRPDERARADAHVDPAGRYAVRFAAKEAALKALGLGLGGMAMYDIEVVRDDLGPPSLVLHGKALEVARRAGVTRWLVTLSHSDRLAQATVVAL</sequence>
<feature type="domain" description="4'-phosphopantetheinyl transferase" evidence="8">
    <location>
        <begin position="3"/>
        <end position="98"/>
    </location>
</feature>
<evidence type="ECO:0000256" key="6">
    <source>
        <dbReference type="ARBA" id="ARBA00023098"/>
    </source>
</evidence>
<keyword evidence="2" id="KW-0808">Transferase</keyword>
<dbReference type="InterPro" id="IPR002582">
    <property type="entry name" value="ACPS"/>
</dbReference>
<keyword evidence="5" id="KW-0460">Magnesium</keyword>
<dbReference type="AlphaFoldDB" id="A0A381QMM5"/>
<keyword evidence="1" id="KW-0444">Lipid biosynthesis</keyword>
<dbReference type="GO" id="GO:0006633">
    <property type="term" value="P:fatty acid biosynthetic process"/>
    <property type="evidence" value="ECO:0007669"/>
    <property type="project" value="UniProtKB-KW"/>
</dbReference>
<feature type="non-terminal residue" evidence="9">
    <location>
        <position position="1"/>
    </location>
</feature>
<dbReference type="InterPro" id="IPR008278">
    <property type="entry name" value="4-PPantetheinyl_Trfase_dom"/>
</dbReference>
<organism evidence="9">
    <name type="scientific">marine metagenome</name>
    <dbReference type="NCBI Taxonomy" id="408172"/>
    <lineage>
        <taxon>unclassified sequences</taxon>
        <taxon>metagenomes</taxon>
        <taxon>ecological metagenomes</taxon>
    </lineage>
</organism>
<dbReference type="GO" id="GO:0008897">
    <property type="term" value="F:holo-[acyl-carrier-protein] synthase activity"/>
    <property type="evidence" value="ECO:0007669"/>
    <property type="project" value="InterPro"/>
</dbReference>
<dbReference type="InterPro" id="IPR004568">
    <property type="entry name" value="Ppantetheine-prot_Trfase_dom"/>
</dbReference>
<evidence type="ECO:0000256" key="1">
    <source>
        <dbReference type="ARBA" id="ARBA00022516"/>
    </source>
</evidence>
<dbReference type="NCBIfam" id="NF000832">
    <property type="entry name" value="PRK00070.3-2"/>
    <property type="match status" value="1"/>
</dbReference>
<reference evidence="9" key="1">
    <citation type="submission" date="2018-05" db="EMBL/GenBank/DDBJ databases">
        <authorList>
            <person name="Lanie J.A."/>
            <person name="Ng W.-L."/>
            <person name="Kazmierczak K.M."/>
            <person name="Andrzejewski T.M."/>
            <person name="Davidsen T.M."/>
            <person name="Wayne K.J."/>
            <person name="Tettelin H."/>
            <person name="Glass J.I."/>
            <person name="Rusch D."/>
            <person name="Podicherti R."/>
            <person name="Tsui H.-C.T."/>
            <person name="Winkler M.E."/>
        </authorList>
    </citation>
    <scope>NUCLEOTIDE SEQUENCE</scope>
</reference>
<gene>
    <name evidence="9" type="ORF">METZ01_LOCUS32962</name>
</gene>
<evidence type="ECO:0000256" key="7">
    <source>
        <dbReference type="ARBA" id="ARBA00023160"/>
    </source>
</evidence>
<dbReference type="Pfam" id="PF01648">
    <property type="entry name" value="ACPS"/>
    <property type="match status" value="1"/>
</dbReference>
<dbReference type="SUPFAM" id="SSF56214">
    <property type="entry name" value="4'-phosphopantetheinyl transferase"/>
    <property type="match status" value="1"/>
</dbReference>
<dbReference type="InterPro" id="IPR037143">
    <property type="entry name" value="4-PPantetheinyl_Trfase_dom_sf"/>
</dbReference>
<evidence type="ECO:0000256" key="3">
    <source>
        <dbReference type="ARBA" id="ARBA00022723"/>
    </source>
</evidence>
<keyword evidence="7" id="KW-0275">Fatty acid biosynthesis</keyword>
<dbReference type="NCBIfam" id="TIGR00556">
    <property type="entry name" value="pantethn_trn"/>
    <property type="match status" value="1"/>
</dbReference>
<dbReference type="NCBIfam" id="TIGR00516">
    <property type="entry name" value="acpS"/>
    <property type="match status" value="1"/>
</dbReference>
<accession>A0A381QMM5</accession>
<evidence type="ECO:0000259" key="8">
    <source>
        <dbReference type="Pfam" id="PF01648"/>
    </source>
</evidence>
<evidence type="ECO:0000256" key="2">
    <source>
        <dbReference type="ARBA" id="ARBA00022679"/>
    </source>
</evidence>
<evidence type="ECO:0000256" key="4">
    <source>
        <dbReference type="ARBA" id="ARBA00022832"/>
    </source>
</evidence>
<dbReference type="Gene3D" id="3.90.470.20">
    <property type="entry name" value="4'-phosphopantetheinyl transferase domain"/>
    <property type="match status" value="1"/>
</dbReference>
<protein>
    <recommendedName>
        <fullName evidence="8">4'-phosphopantetheinyl transferase domain-containing protein</fullName>
    </recommendedName>
</protein>
<keyword evidence="4" id="KW-0276">Fatty acid metabolism</keyword>
<dbReference type="HAMAP" id="MF_00101">
    <property type="entry name" value="AcpS"/>
    <property type="match status" value="1"/>
</dbReference>
<dbReference type="EMBL" id="UINC01001414">
    <property type="protein sequence ID" value="SUZ80108.1"/>
    <property type="molecule type" value="Genomic_DNA"/>
</dbReference>
<dbReference type="GO" id="GO:0000287">
    <property type="term" value="F:magnesium ion binding"/>
    <property type="evidence" value="ECO:0007669"/>
    <property type="project" value="InterPro"/>
</dbReference>
<evidence type="ECO:0000313" key="9">
    <source>
        <dbReference type="EMBL" id="SUZ80108.1"/>
    </source>
</evidence>